<evidence type="ECO:0000259" key="15">
    <source>
        <dbReference type="Pfam" id="PF08245"/>
    </source>
</evidence>
<feature type="binding site" evidence="11">
    <location>
        <position position="185"/>
    </location>
    <ligand>
        <name>UDP-N-acetyl-alpha-D-muramoyl-L-alanyl-D-glutamate</name>
        <dbReference type="ChEBI" id="CHEBI:83900"/>
    </ligand>
</feature>
<dbReference type="GO" id="GO:0000287">
    <property type="term" value="F:magnesium ion binding"/>
    <property type="evidence" value="ECO:0007669"/>
    <property type="project" value="UniProtKB-UniRule"/>
</dbReference>
<protein>
    <recommendedName>
        <fullName evidence="11">UDP-N-acetylmuramyl-tripeptide synthetase</fullName>
        <ecNumber evidence="11">6.3.2.-</ecNumber>
    </recommendedName>
    <alternativeName>
        <fullName evidence="11">UDP-MurNAc-tripeptide synthetase</fullName>
    </alternativeName>
</protein>
<evidence type="ECO:0000256" key="12">
    <source>
        <dbReference type="RuleBase" id="RU004135"/>
    </source>
</evidence>
<evidence type="ECO:0000256" key="9">
    <source>
        <dbReference type="ARBA" id="ARBA00023306"/>
    </source>
</evidence>
<feature type="binding site" evidence="11">
    <location>
        <position position="179"/>
    </location>
    <ligand>
        <name>UDP-N-acetyl-alpha-D-muramoyl-L-alanyl-D-glutamate</name>
        <dbReference type="ChEBI" id="CHEBI:83900"/>
    </ligand>
</feature>
<keyword evidence="10 11" id="KW-0961">Cell wall biogenesis/degradation</keyword>
<dbReference type="Pfam" id="PF01225">
    <property type="entry name" value="Mur_ligase"/>
    <property type="match status" value="1"/>
</dbReference>
<evidence type="ECO:0000256" key="3">
    <source>
        <dbReference type="ARBA" id="ARBA00022598"/>
    </source>
</evidence>
<comment type="similarity">
    <text evidence="1 11">Belongs to the MurCDEF family. MurE subfamily.</text>
</comment>
<dbReference type="SUPFAM" id="SSF53244">
    <property type="entry name" value="MurD-like peptide ligases, peptide-binding domain"/>
    <property type="match status" value="1"/>
</dbReference>
<feature type="domain" description="Mur ligase C-terminal" evidence="14">
    <location>
        <begin position="326"/>
        <end position="454"/>
    </location>
</feature>
<dbReference type="GO" id="GO:0004326">
    <property type="term" value="F:tetrahydrofolylpolyglutamate synthase activity"/>
    <property type="evidence" value="ECO:0007669"/>
    <property type="project" value="InterPro"/>
</dbReference>
<dbReference type="STRING" id="309803.CTN_0449"/>
<keyword evidence="4 11" id="KW-0132">Cell division</keyword>
<dbReference type="PANTHER" id="PTHR23135">
    <property type="entry name" value="MUR LIGASE FAMILY MEMBER"/>
    <property type="match status" value="1"/>
</dbReference>
<dbReference type="InterPro" id="IPR036565">
    <property type="entry name" value="Mur-like_cat_sf"/>
</dbReference>
<dbReference type="InterPro" id="IPR005761">
    <property type="entry name" value="UDP-N-AcMur-Glu-dNH2Pim_ligase"/>
</dbReference>
<comment type="caution">
    <text evidence="11">Lacks conserved residue(s) required for the propagation of feature annotation.</text>
</comment>
<keyword evidence="3 11" id="KW-0436">Ligase</keyword>
<feature type="binding site" evidence="11">
    <location>
        <position position="32"/>
    </location>
    <ligand>
        <name>UDP-N-acetyl-alpha-D-muramoyl-L-alanyl-D-glutamate</name>
        <dbReference type="ChEBI" id="CHEBI:83900"/>
    </ligand>
</feature>
<dbReference type="GO" id="GO:0009252">
    <property type="term" value="P:peptidoglycan biosynthetic process"/>
    <property type="evidence" value="ECO:0007669"/>
    <property type="project" value="UniProtKB-UniRule"/>
</dbReference>
<evidence type="ECO:0000256" key="5">
    <source>
        <dbReference type="ARBA" id="ARBA00022741"/>
    </source>
</evidence>
<dbReference type="GO" id="GO:0008360">
    <property type="term" value="P:regulation of cell shape"/>
    <property type="evidence" value="ECO:0007669"/>
    <property type="project" value="UniProtKB-KW"/>
</dbReference>
<dbReference type="GO" id="GO:0005737">
    <property type="term" value="C:cytoplasm"/>
    <property type="evidence" value="ECO:0007669"/>
    <property type="project" value="UniProtKB-SubCell"/>
</dbReference>
<dbReference type="UniPathway" id="UPA00219"/>
<comment type="function">
    <text evidence="11">Catalyzes the addition of an amino acid to the nucleotide precursor UDP-N-acetylmuramoyl-L-alanyl-D-glutamate (UMAG) in the biosynthesis of bacterial cell-wall peptidoglycan.</text>
</comment>
<dbReference type="GO" id="GO:0005524">
    <property type="term" value="F:ATP binding"/>
    <property type="evidence" value="ECO:0007669"/>
    <property type="project" value="UniProtKB-UniRule"/>
</dbReference>
<dbReference type="PROSITE" id="PS01011">
    <property type="entry name" value="FOLYLPOLYGLU_SYNT_1"/>
    <property type="match status" value="1"/>
</dbReference>
<keyword evidence="9 11" id="KW-0131">Cell cycle</keyword>
<dbReference type="HAMAP" id="MF_00208">
    <property type="entry name" value="MurE"/>
    <property type="match status" value="1"/>
</dbReference>
<evidence type="ECO:0000256" key="7">
    <source>
        <dbReference type="ARBA" id="ARBA00022960"/>
    </source>
</evidence>
<comment type="cofactor">
    <cofactor evidence="11">
        <name>Mg(2+)</name>
        <dbReference type="ChEBI" id="CHEBI:18420"/>
    </cofactor>
</comment>
<evidence type="ECO:0000256" key="4">
    <source>
        <dbReference type="ARBA" id="ARBA00022618"/>
    </source>
</evidence>
<feature type="domain" description="Mur ligase N-terminal catalytic" evidence="13">
    <location>
        <begin position="24"/>
        <end position="81"/>
    </location>
</feature>
<feature type="binding site" evidence="11">
    <location>
        <position position="187"/>
    </location>
    <ligand>
        <name>UDP-N-acetyl-alpha-D-muramoyl-L-alanyl-D-glutamate</name>
        <dbReference type="ChEBI" id="CHEBI:83900"/>
    </ligand>
</feature>
<keyword evidence="17" id="KW-1185">Reference proteome</keyword>
<comment type="PTM">
    <text evidence="11">Carboxylation is probably crucial for Mg(2+) binding and, consequently, for the gamma-phosphate positioning of ATP.</text>
</comment>
<dbReference type="InterPro" id="IPR035911">
    <property type="entry name" value="MurE/MurF_N"/>
</dbReference>
<dbReference type="Gene3D" id="3.40.1390.10">
    <property type="entry name" value="MurE/MurF, N-terminal domain"/>
    <property type="match status" value="1"/>
</dbReference>
<keyword evidence="2 11" id="KW-0963">Cytoplasm</keyword>
<evidence type="ECO:0000256" key="6">
    <source>
        <dbReference type="ARBA" id="ARBA00022840"/>
    </source>
</evidence>
<dbReference type="Gene3D" id="3.40.1190.10">
    <property type="entry name" value="Mur-like, catalytic domain"/>
    <property type="match status" value="1"/>
</dbReference>
<evidence type="ECO:0000256" key="8">
    <source>
        <dbReference type="ARBA" id="ARBA00022984"/>
    </source>
</evidence>
<evidence type="ECO:0000256" key="11">
    <source>
        <dbReference type="HAMAP-Rule" id="MF_00208"/>
    </source>
</evidence>
<keyword evidence="5 11" id="KW-0547">Nucleotide-binding</keyword>
<feature type="binding site" evidence="11">
    <location>
        <begin position="152"/>
        <end position="153"/>
    </location>
    <ligand>
        <name>UDP-N-acetyl-alpha-D-muramoyl-L-alanyl-D-glutamate</name>
        <dbReference type="ChEBI" id="CHEBI:83900"/>
    </ligand>
</feature>
<dbReference type="GO" id="GO:0051301">
    <property type="term" value="P:cell division"/>
    <property type="evidence" value="ECO:0007669"/>
    <property type="project" value="UniProtKB-KW"/>
</dbReference>
<dbReference type="Proteomes" id="UP000000445">
    <property type="component" value="Chromosome"/>
</dbReference>
<keyword evidence="6 11" id="KW-0067">ATP-binding</keyword>
<dbReference type="KEGG" id="tna:CTN_0449"/>
<comment type="pathway">
    <text evidence="11 12">Cell wall biogenesis; peptidoglycan biosynthesis.</text>
</comment>
<evidence type="ECO:0000313" key="16">
    <source>
        <dbReference type="EMBL" id="ACM22625.1"/>
    </source>
</evidence>
<keyword evidence="8 11" id="KW-0573">Peptidoglycan synthesis</keyword>
<dbReference type="AlphaFoldDB" id="B9K6P2"/>
<dbReference type="SUPFAM" id="SSF63418">
    <property type="entry name" value="MurE/MurF N-terminal domain"/>
    <property type="match status" value="1"/>
</dbReference>
<feature type="domain" description="Mur ligase central" evidence="15">
    <location>
        <begin position="108"/>
        <end position="303"/>
    </location>
</feature>
<dbReference type="InterPro" id="IPR000713">
    <property type="entry name" value="Mur_ligase_N"/>
</dbReference>
<dbReference type="Gene3D" id="3.90.190.20">
    <property type="entry name" value="Mur ligase, C-terminal domain"/>
    <property type="match status" value="1"/>
</dbReference>
<dbReference type="EC" id="6.3.2.-" evidence="11"/>
<gene>
    <name evidence="11" type="primary">murE</name>
    <name evidence="16" type="ordered locus">CTN_0449</name>
</gene>
<feature type="modified residue" description="N6-carboxylysine" evidence="11">
    <location>
        <position position="219"/>
    </location>
</feature>
<evidence type="ECO:0000256" key="10">
    <source>
        <dbReference type="ARBA" id="ARBA00023316"/>
    </source>
</evidence>
<dbReference type="NCBIfam" id="TIGR01085">
    <property type="entry name" value="murE"/>
    <property type="match status" value="1"/>
</dbReference>
<dbReference type="eggNOG" id="COG0769">
    <property type="taxonomic scope" value="Bacteria"/>
</dbReference>
<dbReference type="SUPFAM" id="SSF53623">
    <property type="entry name" value="MurD-like peptide ligases, catalytic domain"/>
    <property type="match status" value="1"/>
</dbReference>
<evidence type="ECO:0000256" key="1">
    <source>
        <dbReference type="ARBA" id="ARBA00005898"/>
    </source>
</evidence>
<dbReference type="Pfam" id="PF08245">
    <property type="entry name" value="Mur_ligase_M"/>
    <property type="match status" value="1"/>
</dbReference>
<dbReference type="InterPro" id="IPR036615">
    <property type="entry name" value="Mur_ligase_C_dom_sf"/>
</dbReference>
<keyword evidence="7 11" id="KW-0133">Cell shape</keyword>
<dbReference type="GO" id="GO:0071555">
    <property type="term" value="P:cell wall organization"/>
    <property type="evidence" value="ECO:0007669"/>
    <property type="project" value="UniProtKB-KW"/>
</dbReference>
<reference evidence="16 17" key="1">
    <citation type="journal article" date="2009" name="Biosci. Biotechnol. Biochem.">
        <title>WeGAS: a web-based microbial genome annotation system.</title>
        <authorList>
            <person name="Lee D."/>
            <person name="Seo H."/>
            <person name="Park C."/>
            <person name="Park K."/>
        </authorList>
    </citation>
    <scope>NUCLEOTIDE SEQUENCE [LARGE SCALE GENOMIC DNA]</scope>
    <source>
        <strain evidence="17">ATCC 49049 / DSM 4359 / NBRC 107923 / NS-E</strain>
    </source>
</reference>
<dbReference type="InterPro" id="IPR013221">
    <property type="entry name" value="Mur_ligase_cen"/>
</dbReference>
<keyword evidence="11" id="KW-0460">Magnesium</keyword>
<accession>B9K6P2</accession>
<dbReference type="NCBIfam" id="NF001126">
    <property type="entry name" value="PRK00139.1-4"/>
    <property type="match status" value="1"/>
</dbReference>
<sequence>MTISTIASILKDQILKVNAPMDLEISGISNHTSRVKKGDLFICRKGEKFDSHEIIPEVIEKGAVAVVVEREVNFDAPSILVFDSRYFEAKLASLFFEDPWKDTLTFGITGTNGKTTTTLMIYHMLTSMGVKGSALTTVLKNVLGKTYYEDITTPDAITVLSAMKENKDGGGRFFALEVSSHALVQKRVEGVRFDVGIFTNISRDHLDFHGTFENYLKAKLHLFDLLKDDGFAVLNESLSDALHRRVRKVTFGTSRNANYRLGNIEVSWEGTSFVLETPDGFLKVFTRAIGDFNAYNAAAAIAALHQLGFDPKELAESLESFTGVEGRFEVVKAAKKSGFNVIVDFAHSPDALEKLLKNVRKISKGRVIVVFGAGGNSDRGKRPMMSRVVSELADVMILTTDDPRGEDPEQIMEDLIKGVDKNKPYLVLFDRKEAIETALTIANRGDTVVVAGRGHERYQIIDDEKKIPFHDREVIEEILREKLRGRKFVQ</sequence>
<dbReference type="PANTHER" id="PTHR23135:SF4">
    <property type="entry name" value="UDP-N-ACETYLMURAMOYL-L-ALANYL-D-GLUTAMATE--2,6-DIAMINOPIMELATE LIGASE MURE HOMOLOG, CHLOROPLASTIC"/>
    <property type="match status" value="1"/>
</dbReference>
<evidence type="ECO:0000256" key="2">
    <source>
        <dbReference type="ARBA" id="ARBA00022490"/>
    </source>
</evidence>
<comment type="subcellular location">
    <subcellularLocation>
        <location evidence="11 12">Cytoplasm</location>
    </subcellularLocation>
</comment>
<dbReference type="RefSeq" id="WP_015918944.1">
    <property type="nucleotide sequence ID" value="NC_011978.1"/>
</dbReference>
<evidence type="ECO:0000259" key="13">
    <source>
        <dbReference type="Pfam" id="PF01225"/>
    </source>
</evidence>
<name>B9K6P2_THENN</name>
<dbReference type="EMBL" id="CP000916">
    <property type="protein sequence ID" value="ACM22625.1"/>
    <property type="molecule type" value="Genomic_DNA"/>
</dbReference>
<dbReference type="HOGENOM" id="CLU_022291_4_1_0"/>
<dbReference type="InterPro" id="IPR004101">
    <property type="entry name" value="Mur_ligase_C"/>
</dbReference>
<dbReference type="Pfam" id="PF02875">
    <property type="entry name" value="Mur_ligase_C"/>
    <property type="match status" value="1"/>
</dbReference>
<dbReference type="InterPro" id="IPR018109">
    <property type="entry name" value="Folylpolyglutamate_synth_CS"/>
</dbReference>
<evidence type="ECO:0000259" key="14">
    <source>
        <dbReference type="Pfam" id="PF02875"/>
    </source>
</evidence>
<feature type="binding site" evidence="11">
    <location>
        <begin position="110"/>
        <end position="116"/>
    </location>
    <ligand>
        <name>ATP</name>
        <dbReference type="ChEBI" id="CHEBI:30616"/>
    </ligand>
</feature>
<evidence type="ECO:0000313" key="17">
    <source>
        <dbReference type="Proteomes" id="UP000000445"/>
    </source>
</evidence>
<organism evidence="16 17">
    <name type="scientific">Thermotoga neapolitana (strain ATCC 49049 / DSM 4359 / NBRC 107923 / NS-E)</name>
    <dbReference type="NCBI Taxonomy" id="309803"/>
    <lineage>
        <taxon>Bacteria</taxon>
        <taxon>Thermotogati</taxon>
        <taxon>Thermotogota</taxon>
        <taxon>Thermotogae</taxon>
        <taxon>Thermotogales</taxon>
        <taxon>Thermotogaceae</taxon>
        <taxon>Thermotoga</taxon>
    </lineage>
</organism>
<proteinExistence type="inferred from homology"/>